<feature type="domain" description="ABC transporter" evidence="8">
    <location>
        <begin position="32"/>
        <end position="275"/>
    </location>
</feature>
<dbReference type="PROSITE" id="PS50893">
    <property type="entry name" value="ABC_TRANSPORTER_2"/>
    <property type="match status" value="1"/>
</dbReference>
<dbReference type="InterPro" id="IPR012693">
    <property type="entry name" value="ABC_transpr_PhnC"/>
</dbReference>
<comment type="caution">
    <text evidence="9">The sequence shown here is derived from an EMBL/GenBank/DDBJ whole genome shotgun (WGS) entry which is preliminary data.</text>
</comment>
<proteinExistence type="predicted"/>
<evidence type="ECO:0000256" key="1">
    <source>
        <dbReference type="ARBA" id="ARBA00022448"/>
    </source>
</evidence>
<evidence type="ECO:0000313" key="9">
    <source>
        <dbReference type="EMBL" id="MBE1607268.1"/>
    </source>
</evidence>
<dbReference type="InterPro" id="IPR050086">
    <property type="entry name" value="MetN_ABC_transporter-like"/>
</dbReference>
<dbReference type="GO" id="GO:0016020">
    <property type="term" value="C:membrane"/>
    <property type="evidence" value="ECO:0007669"/>
    <property type="project" value="InterPro"/>
</dbReference>
<dbReference type="CDD" id="cd03256">
    <property type="entry name" value="ABC_PhnC_transporter"/>
    <property type="match status" value="1"/>
</dbReference>
<dbReference type="EMBL" id="JADBEM010000001">
    <property type="protein sequence ID" value="MBE1607268.1"/>
    <property type="molecule type" value="Genomic_DNA"/>
</dbReference>
<keyword evidence="4 9" id="KW-0067">ATP-binding</keyword>
<dbReference type="PANTHER" id="PTHR43166:SF6">
    <property type="entry name" value="PHOSPHONATES IMPORT ATP-BINDING PROTEIN PHNC"/>
    <property type="match status" value="1"/>
</dbReference>
<name>A0A927MXT8_9ACTN</name>
<sequence length="293" mass="31594">MNSAELVPGQPAQPGPRSVPPTRGESGNQDVVVVEDLVKTFDSVVACDRISLRIGPGELIALVGRSGGGKSTLLRTLNGLSPATSGRVEVLGVDVTQARGASLRRLRRRVGMVFQQFHLVGRLTAMANVLTGALGRVTGPRYGVLSWSRTLRRSALEQLDRVGLADRAFQRADTLSGGQQQRVAIARTLMQGPELVLADEPVASLDPESAAQVLDVLVRVCAEDRLTVVCSLHQVELAIGWSDRIIGLRAGRVVLDRSTAGLQRAQVEAVYRDADSDTREPDRSRNRIRIRAS</sequence>
<keyword evidence="3" id="KW-0547">Nucleotide-binding</keyword>
<evidence type="ECO:0000259" key="8">
    <source>
        <dbReference type="PROSITE" id="PS50893"/>
    </source>
</evidence>
<dbReference type="Gene3D" id="3.40.50.300">
    <property type="entry name" value="P-loop containing nucleotide triphosphate hydrolases"/>
    <property type="match status" value="1"/>
</dbReference>
<dbReference type="PANTHER" id="PTHR43166">
    <property type="entry name" value="AMINO ACID IMPORT ATP-BINDING PROTEIN"/>
    <property type="match status" value="1"/>
</dbReference>
<reference evidence="9" key="1">
    <citation type="submission" date="2020-10" db="EMBL/GenBank/DDBJ databases">
        <title>Sequencing the genomes of 1000 actinobacteria strains.</title>
        <authorList>
            <person name="Klenk H.-P."/>
        </authorList>
    </citation>
    <scope>NUCLEOTIDE SEQUENCE</scope>
    <source>
        <strain evidence="9">DSM 45354</strain>
    </source>
</reference>
<keyword evidence="10" id="KW-1185">Reference proteome</keyword>
<feature type="region of interest" description="Disordered" evidence="7">
    <location>
        <begin position="1"/>
        <end position="27"/>
    </location>
</feature>
<evidence type="ECO:0000256" key="6">
    <source>
        <dbReference type="ARBA" id="ARBA00023136"/>
    </source>
</evidence>
<dbReference type="InterPro" id="IPR017871">
    <property type="entry name" value="ABC_transporter-like_CS"/>
</dbReference>
<accession>A0A927MXT8</accession>
<protein>
    <submittedName>
        <fullName evidence="9">Phosphonate transport system ATP-binding protein</fullName>
    </submittedName>
</protein>
<dbReference type="GO" id="GO:0015416">
    <property type="term" value="F:ABC-type phosphonate transporter activity"/>
    <property type="evidence" value="ECO:0007669"/>
    <property type="project" value="InterPro"/>
</dbReference>
<dbReference type="SMART" id="SM00382">
    <property type="entry name" value="AAA"/>
    <property type="match status" value="1"/>
</dbReference>
<feature type="region of interest" description="Disordered" evidence="7">
    <location>
        <begin position="273"/>
        <end position="293"/>
    </location>
</feature>
<dbReference type="PROSITE" id="PS00211">
    <property type="entry name" value="ABC_TRANSPORTER_1"/>
    <property type="match status" value="1"/>
</dbReference>
<keyword evidence="6" id="KW-0472">Membrane</keyword>
<dbReference type="InterPro" id="IPR003593">
    <property type="entry name" value="AAA+_ATPase"/>
</dbReference>
<organism evidence="9 10">
    <name type="scientific">Actinopolymorpha pittospori</name>
    <dbReference type="NCBI Taxonomy" id="648752"/>
    <lineage>
        <taxon>Bacteria</taxon>
        <taxon>Bacillati</taxon>
        <taxon>Actinomycetota</taxon>
        <taxon>Actinomycetes</taxon>
        <taxon>Propionibacteriales</taxon>
        <taxon>Actinopolymorphaceae</taxon>
        <taxon>Actinopolymorpha</taxon>
    </lineage>
</organism>
<dbReference type="Pfam" id="PF00005">
    <property type="entry name" value="ABC_tran"/>
    <property type="match status" value="1"/>
</dbReference>
<feature type="compositionally biased region" description="Basic and acidic residues" evidence="7">
    <location>
        <begin position="273"/>
        <end position="285"/>
    </location>
</feature>
<dbReference type="InterPro" id="IPR027417">
    <property type="entry name" value="P-loop_NTPase"/>
</dbReference>
<dbReference type="AlphaFoldDB" id="A0A927MXT8"/>
<evidence type="ECO:0000256" key="4">
    <source>
        <dbReference type="ARBA" id="ARBA00022840"/>
    </source>
</evidence>
<evidence type="ECO:0000256" key="7">
    <source>
        <dbReference type="SAM" id="MobiDB-lite"/>
    </source>
</evidence>
<evidence type="ECO:0000256" key="3">
    <source>
        <dbReference type="ARBA" id="ARBA00022741"/>
    </source>
</evidence>
<dbReference type="GO" id="GO:0016887">
    <property type="term" value="F:ATP hydrolysis activity"/>
    <property type="evidence" value="ECO:0007669"/>
    <property type="project" value="InterPro"/>
</dbReference>
<dbReference type="GO" id="GO:0005524">
    <property type="term" value="F:ATP binding"/>
    <property type="evidence" value="ECO:0007669"/>
    <property type="project" value="UniProtKB-KW"/>
</dbReference>
<dbReference type="InterPro" id="IPR003439">
    <property type="entry name" value="ABC_transporter-like_ATP-bd"/>
</dbReference>
<gene>
    <name evidence="9" type="ORF">HEB94_004116</name>
</gene>
<evidence type="ECO:0000256" key="2">
    <source>
        <dbReference type="ARBA" id="ARBA00022475"/>
    </source>
</evidence>
<evidence type="ECO:0000313" key="10">
    <source>
        <dbReference type="Proteomes" id="UP000638648"/>
    </source>
</evidence>
<dbReference type="NCBIfam" id="TIGR02315">
    <property type="entry name" value="ABC_phnC"/>
    <property type="match status" value="1"/>
</dbReference>
<dbReference type="SUPFAM" id="SSF52540">
    <property type="entry name" value="P-loop containing nucleoside triphosphate hydrolases"/>
    <property type="match status" value="1"/>
</dbReference>
<evidence type="ECO:0000256" key="5">
    <source>
        <dbReference type="ARBA" id="ARBA00022967"/>
    </source>
</evidence>
<keyword evidence="1" id="KW-0813">Transport</keyword>
<dbReference type="Proteomes" id="UP000638648">
    <property type="component" value="Unassembled WGS sequence"/>
</dbReference>
<dbReference type="RefSeq" id="WP_202896444.1">
    <property type="nucleotide sequence ID" value="NZ_BAABJL010000122.1"/>
</dbReference>
<keyword evidence="2" id="KW-1003">Cell membrane</keyword>
<keyword evidence="5" id="KW-1278">Translocase</keyword>